<name>A0A6J8DRZ2_MYTCO</name>
<feature type="domain" description="LicD/FKTN/FKRP nucleotidyltransferase" evidence="1">
    <location>
        <begin position="9"/>
        <end position="62"/>
    </location>
</feature>
<dbReference type="InterPro" id="IPR052613">
    <property type="entry name" value="LicD_transferase"/>
</dbReference>
<dbReference type="OrthoDB" id="6358690at2759"/>
<dbReference type="PANTHER" id="PTHR13627:SF34">
    <property type="entry name" value="RIBITOL-5-PHOSPHATE TRANSFERASE"/>
    <property type="match status" value="1"/>
</dbReference>
<evidence type="ECO:0000313" key="2">
    <source>
        <dbReference type="EMBL" id="CAC5410816.1"/>
    </source>
</evidence>
<gene>
    <name evidence="2" type="ORF">MCOR_43974</name>
</gene>
<dbReference type="GO" id="GO:0009100">
    <property type="term" value="P:glycoprotein metabolic process"/>
    <property type="evidence" value="ECO:0007669"/>
    <property type="project" value="UniProtKB-ARBA"/>
</dbReference>
<reference evidence="2 3" key="1">
    <citation type="submission" date="2020-06" db="EMBL/GenBank/DDBJ databases">
        <authorList>
            <person name="Li R."/>
            <person name="Bekaert M."/>
        </authorList>
    </citation>
    <scope>NUCLEOTIDE SEQUENCE [LARGE SCALE GENOMIC DNA]</scope>
    <source>
        <strain evidence="3">wild</strain>
    </source>
</reference>
<keyword evidence="2" id="KW-0808">Transferase</keyword>
<accession>A0A6J8DRZ2</accession>
<dbReference type="GO" id="GO:0016740">
    <property type="term" value="F:transferase activity"/>
    <property type="evidence" value="ECO:0007669"/>
    <property type="project" value="UniProtKB-KW"/>
</dbReference>
<dbReference type="AlphaFoldDB" id="A0A6J8DRZ2"/>
<proteinExistence type="predicted"/>
<protein>
    <submittedName>
        <fullName evidence="2">FKRP</fullName>
        <ecNumber evidence="2">2.7.8.-</ecNumber>
    </submittedName>
</protein>
<evidence type="ECO:0000313" key="3">
    <source>
        <dbReference type="Proteomes" id="UP000507470"/>
    </source>
</evidence>
<sequence>MIKFIMKTCEEFNIICEADGGTVLGAVKFNKVLPWEKDADFTFLTSNFTSLKQLEPIIARKYRVKTRERPRRITSQKRYKANESFLDGQLIQVPRNPGYFLRNEFGNEIYAHAEHWSVLEIKQAERYKSKTFASCPTSGRHDCLDTYNVDGNLQFTTQMP</sequence>
<keyword evidence="3" id="KW-1185">Reference proteome</keyword>
<dbReference type="Pfam" id="PF04991">
    <property type="entry name" value="LicD"/>
    <property type="match status" value="1"/>
</dbReference>
<dbReference type="EC" id="2.7.8.-" evidence="2"/>
<evidence type="ECO:0000259" key="1">
    <source>
        <dbReference type="Pfam" id="PF04991"/>
    </source>
</evidence>
<dbReference type="PANTHER" id="PTHR13627">
    <property type="entry name" value="FUKUTIN RELATED PROTEIN"/>
    <property type="match status" value="1"/>
</dbReference>
<dbReference type="EMBL" id="CACVKT020007808">
    <property type="protein sequence ID" value="CAC5410816.1"/>
    <property type="molecule type" value="Genomic_DNA"/>
</dbReference>
<dbReference type="InterPro" id="IPR007074">
    <property type="entry name" value="LicD/FKTN/FKRP_NTP_transf"/>
</dbReference>
<dbReference type="Proteomes" id="UP000507470">
    <property type="component" value="Unassembled WGS sequence"/>
</dbReference>
<organism evidence="2 3">
    <name type="scientific">Mytilus coruscus</name>
    <name type="common">Sea mussel</name>
    <dbReference type="NCBI Taxonomy" id="42192"/>
    <lineage>
        <taxon>Eukaryota</taxon>
        <taxon>Metazoa</taxon>
        <taxon>Spiralia</taxon>
        <taxon>Lophotrochozoa</taxon>
        <taxon>Mollusca</taxon>
        <taxon>Bivalvia</taxon>
        <taxon>Autobranchia</taxon>
        <taxon>Pteriomorphia</taxon>
        <taxon>Mytilida</taxon>
        <taxon>Mytiloidea</taxon>
        <taxon>Mytilidae</taxon>
        <taxon>Mytilinae</taxon>
        <taxon>Mytilus</taxon>
    </lineage>
</organism>